<dbReference type="KEGG" id="lmes:AB8B23_04800"/>
<protein>
    <recommendedName>
        <fullName evidence="2">Lipoprotein</fullName>
    </recommendedName>
</protein>
<dbReference type="PROSITE" id="PS51257">
    <property type="entry name" value="PROKAR_LIPOPROTEIN"/>
    <property type="match status" value="1"/>
</dbReference>
<dbReference type="EMBL" id="CP165646">
    <property type="protein sequence ID" value="XDU65479.1"/>
    <property type="molecule type" value="Genomic_DNA"/>
</dbReference>
<dbReference type="RefSeq" id="WP_369713689.1">
    <property type="nucleotide sequence ID" value="NZ_CP165646.1"/>
</dbReference>
<sequence>MKKIMVLAVLIMTLVVSCSYLEEAEKEQRERGVECRYGKRGGLENCRYIN</sequence>
<reference evidence="1" key="1">
    <citation type="submission" date="2024-07" db="EMBL/GenBank/DDBJ databases">
        <authorList>
            <person name="Li X.-J."/>
            <person name="Wang X."/>
        </authorList>
    </citation>
    <scope>NUCLEOTIDE SEQUENCE</scope>
    <source>
        <strain evidence="1">HSP-342</strain>
    </source>
</reference>
<accession>A0AB39VBY7</accession>
<evidence type="ECO:0000313" key="1">
    <source>
        <dbReference type="EMBL" id="XDU65479.1"/>
    </source>
</evidence>
<dbReference type="AlphaFoldDB" id="A0AB39VBY7"/>
<gene>
    <name evidence="1" type="ORF">AB8B23_04800</name>
</gene>
<proteinExistence type="predicted"/>
<organism evidence="1">
    <name type="scientific">Leptotrichia mesophila</name>
    <dbReference type="NCBI Taxonomy" id="3239303"/>
    <lineage>
        <taxon>Bacteria</taxon>
        <taxon>Fusobacteriati</taxon>
        <taxon>Fusobacteriota</taxon>
        <taxon>Fusobacteriia</taxon>
        <taxon>Fusobacteriales</taxon>
        <taxon>Leptotrichiaceae</taxon>
        <taxon>Leptotrichia</taxon>
    </lineage>
</organism>
<evidence type="ECO:0008006" key="2">
    <source>
        <dbReference type="Google" id="ProtNLM"/>
    </source>
</evidence>
<name>A0AB39VBY7_9FUSO</name>